<gene>
    <name evidence="9" type="ORF">ACJEBI_06285</name>
</gene>
<feature type="transmembrane region" description="Helical" evidence="7">
    <location>
        <begin position="155"/>
        <end position="172"/>
    </location>
</feature>
<proteinExistence type="inferred from homology"/>
<evidence type="ECO:0000256" key="5">
    <source>
        <dbReference type="ARBA" id="ARBA00022989"/>
    </source>
</evidence>
<feature type="transmembrane region" description="Helical" evidence="7">
    <location>
        <begin position="184"/>
        <end position="202"/>
    </location>
</feature>
<feature type="transmembrane region" description="Helical" evidence="7">
    <location>
        <begin position="66"/>
        <end position="88"/>
    </location>
</feature>
<keyword evidence="6 7" id="KW-0472">Membrane</keyword>
<feature type="transmembrane region" description="Helical" evidence="7">
    <location>
        <begin position="214"/>
        <end position="235"/>
    </location>
</feature>
<reference evidence="9 10" key="1">
    <citation type="submission" date="2024-11" db="EMBL/GenBank/DDBJ databases">
        <authorList>
            <person name="Lucas J.A."/>
        </authorList>
    </citation>
    <scope>NUCLEOTIDE SEQUENCE [LARGE SCALE GENOMIC DNA]</scope>
    <source>
        <strain evidence="9 10">Z 5.4</strain>
    </source>
</reference>
<evidence type="ECO:0000313" key="9">
    <source>
        <dbReference type="EMBL" id="MFK9091083.1"/>
    </source>
</evidence>
<keyword evidence="3" id="KW-1003">Cell membrane</keyword>
<protein>
    <submittedName>
        <fullName evidence="9">DMT family transporter</fullName>
    </submittedName>
</protein>
<feature type="transmembrane region" description="Helical" evidence="7">
    <location>
        <begin position="27"/>
        <end position="54"/>
    </location>
</feature>
<evidence type="ECO:0000256" key="3">
    <source>
        <dbReference type="ARBA" id="ARBA00022475"/>
    </source>
</evidence>
<sequence length="310" mass="33609">MNGKVFGMLLGFAIVTGATFNLAKYAVHYFSAVSAAGWRFGIAAIAMLLILLIQKKVKWAVIRKNGINYSLLGVIGIFGFNAFFFFGMKHTSPLNGALIMATNPLATTILAYFILKTPITKRQTAGIIFALFGVILVLTHGSWEIIRTLSISKGDMLILLGNVCWALYGVLGRKYLKTSSSLETTTYTMIVGAGCLVLLALFSPSPQPLSSITISAWGAILFMAIFTSVLGYLWWNKAMEVIGVGKTSIFFNLVPVVTMILSIMTGTPVSILQVIGTIMVILGVLTSSGFLKFGKKHKYHLIRKSASKNA</sequence>
<comment type="similarity">
    <text evidence="2">Belongs to the EamA transporter family.</text>
</comment>
<dbReference type="PANTHER" id="PTHR32322">
    <property type="entry name" value="INNER MEMBRANE TRANSPORTER"/>
    <property type="match status" value="1"/>
</dbReference>
<dbReference type="Proteomes" id="UP001623041">
    <property type="component" value="Unassembled WGS sequence"/>
</dbReference>
<feature type="transmembrane region" description="Helical" evidence="7">
    <location>
        <begin position="94"/>
        <end position="115"/>
    </location>
</feature>
<keyword evidence="5 7" id="KW-1133">Transmembrane helix</keyword>
<name>A0ABW8RC93_9BACI</name>
<organism evidence="9 10">
    <name type="scientific">Bacillus salipaludis</name>
    <dbReference type="NCBI Taxonomy" id="2547811"/>
    <lineage>
        <taxon>Bacteria</taxon>
        <taxon>Bacillati</taxon>
        <taxon>Bacillota</taxon>
        <taxon>Bacilli</taxon>
        <taxon>Bacillales</taxon>
        <taxon>Bacillaceae</taxon>
        <taxon>Bacillus</taxon>
    </lineage>
</organism>
<dbReference type="Pfam" id="PF00892">
    <property type="entry name" value="EamA"/>
    <property type="match status" value="2"/>
</dbReference>
<dbReference type="InterPro" id="IPR050638">
    <property type="entry name" value="AA-Vitamin_Transporters"/>
</dbReference>
<dbReference type="EMBL" id="JBJHQH010000003">
    <property type="protein sequence ID" value="MFK9091083.1"/>
    <property type="molecule type" value="Genomic_DNA"/>
</dbReference>
<evidence type="ECO:0000256" key="7">
    <source>
        <dbReference type="SAM" id="Phobius"/>
    </source>
</evidence>
<comment type="caution">
    <text evidence="9">The sequence shown here is derived from an EMBL/GenBank/DDBJ whole genome shotgun (WGS) entry which is preliminary data.</text>
</comment>
<evidence type="ECO:0000259" key="8">
    <source>
        <dbReference type="Pfam" id="PF00892"/>
    </source>
</evidence>
<feature type="domain" description="EamA" evidence="8">
    <location>
        <begin position="8"/>
        <end position="138"/>
    </location>
</feature>
<comment type="subcellular location">
    <subcellularLocation>
        <location evidence="1">Cell membrane</location>
        <topology evidence="1">Multi-pass membrane protein</topology>
    </subcellularLocation>
</comment>
<feature type="domain" description="EamA" evidence="8">
    <location>
        <begin position="153"/>
        <end position="286"/>
    </location>
</feature>
<keyword evidence="10" id="KW-1185">Reference proteome</keyword>
<dbReference type="SUPFAM" id="SSF103481">
    <property type="entry name" value="Multidrug resistance efflux transporter EmrE"/>
    <property type="match status" value="2"/>
</dbReference>
<accession>A0ABW8RC93</accession>
<feature type="transmembrane region" description="Helical" evidence="7">
    <location>
        <begin position="127"/>
        <end position="143"/>
    </location>
</feature>
<evidence type="ECO:0000256" key="1">
    <source>
        <dbReference type="ARBA" id="ARBA00004651"/>
    </source>
</evidence>
<keyword evidence="4 7" id="KW-0812">Transmembrane</keyword>
<evidence type="ECO:0000256" key="6">
    <source>
        <dbReference type="ARBA" id="ARBA00023136"/>
    </source>
</evidence>
<dbReference type="PANTHER" id="PTHR32322:SF18">
    <property type="entry name" value="S-ADENOSYLMETHIONINE_S-ADENOSYLHOMOCYSTEINE TRANSPORTER"/>
    <property type="match status" value="1"/>
</dbReference>
<dbReference type="InterPro" id="IPR000620">
    <property type="entry name" value="EamA_dom"/>
</dbReference>
<evidence type="ECO:0000256" key="4">
    <source>
        <dbReference type="ARBA" id="ARBA00022692"/>
    </source>
</evidence>
<dbReference type="InterPro" id="IPR037185">
    <property type="entry name" value="EmrE-like"/>
</dbReference>
<evidence type="ECO:0000313" key="10">
    <source>
        <dbReference type="Proteomes" id="UP001623041"/>
    </source>
</evidence>
<feature type="transmembrane region" description="Helical" evidence="7">
    <location>
        <begin position="271"/>
        <end position="294"/>
    </location>
</feature>
<dbReference type="RefSeq" id="WP_406579759.1">
    <property type="nucleotide sequence ID" value="NZ_JBJHQH010000003.1"/>
</dbReference>
<evidence type="ECO:0000256" key="2">
    <source>
        <dbReference type="ARBA" id="ARBA00007362"/>
    </source>
</evidence>
<feature type="transmembrane region" description="Helical" evidence="7">
    <location>
        <begin position="247"/>
        <end position="265"/>
    </location>
</feature>